<reference evidence="2" key="1">
    <citation type="journal article" date="2019" name="Int. J. Syst. Evol. Microbiol.">
        <title>The Global Catalogue of Microorganisms (GCM) 10K type strain sequencing project: providing services to taxonomists for standard genome sequencing and annotation.</title>
        <authorList>
            <consortium name="The Broad Institute Genomics Platform"/>
            <consortium name="The Broad Institute Genome Sequencing Center for Infectious Disease"/>
            <person name="Wu L."/>
            <person name="Ma J."/>
        </authorList>
    </citation>
    <scope>NUCLEOTIDE SEQUENCE [LARGE SCALE GENOMIC DNA]</scope>
    <source>
        <strain evidence="2">JCM 17304</strain>
    </source>
</reference>
<comment type="caution">
    <text evidence="1">The sequence shown here is derived from an EMBL/GenBank/DDBJ whole genome shotgun (WGS) entry which is preliminary data.</text>
</comment>
<name>A0ABP7X748_9GAMM</name>
<organism evidence="1 2">
    <name type="scientific">Zhongshania borealis</name>
    <dbReference type="NCBI Taxonomy" id="889488"/>
    <lineage>
        <taxon>Bacteria</taxon>
        <taxon>Pseudomonadati</taxon>
        <taxon>Pseudomonadota</taxon>
        <taxon>Gammaproteobacteria</taxon>
        <taxon>Cellvibrionales</taxon>
        <taxon>Spongiibacteraceae</taxon>
        <taxon>Zhongshania</taxon>
    </lineage>
</organism>
<sequence length="68" mass="7317">MAVTRRIVARCFTFGVSLKSAMDDAELGELLWCSSCSGGNLGFEFAELTARKGIPYKVKCPAAVNKVT</sequence>
<accession>A0ABP7X748</accession>
<gene>
    <name evidence="1" type="ORF">GCM10022414_36440</name>
</gene>
<dbReference type="Proteomes" id="UP001500392">
    <property type="component" value="Unassembled WGS sequence"/>
</dbReference>
<evidence type="ECO:0000313" key="1">
    <source>
        <dbReference type="EMBL" id="GAA4106129.1"/>
    </source>
</evidence>
<proteinExistence type="predicted"/>
<protein>
    <submittedName>
        <fullName evidence="1">Uncharacterized protein</fullName>
    </submittedName>
</protein>
<dbReference type="EMBL" id="BAABDM010000012">
    <property type="protein sequence ID" value="GAA4106129.1"/>
    <property type="molecule type" value="Genomic_DNA"/>
</dbReference>
<keyword evidence="2" id="KW-1185">Reference proteome</keyword>
<evidence type="ECO:0000313" key="2">
    <source>
        <dbReference type="Proteomes" id="UP001500392"/>
    </source>
</evidence>